<name>A0A0N7KI07_ORYSJ</name>
<evidence type="ECO:0000313" key="1">
    <source>
        <dbReference type="EMBL" id="BAS86289.1"/>
    </source>
</evidence>
<dbReference type="EMBL" id="AP014959">
    <property type="protein sequence ID" value="BAS86289.1"/>
    <property type="molecule type" value="Genomic_DNA"/>
</dbReference>
<dbReference type="Gramene" id="Os03t0738400-02">
    <property type="protein sequence ID" value="Os03t0738400-02"/>
    <property type="gene ID" value="Os03g0738400"/>
</dbReference>
<reference evidence="2" key="1">
    <citation type="journal article" date="2005" name="Nature">
        <title>The map-based sequence of the rice genome.</title>
        <authorList>
            <consortium name="International rice genome sequencing project (IRGSP)"/>
            <person name="Matsumoto T."/>
            <person name="Wu J."/>
            <person name="Kanamori H."/>
            <person name="Katayose Y."/>
            <person name="Fujisawa M."/>
            <person name="Namiki N."/>
            <person name="Mizuno H."/>
            <person name="Yamamoto K."/>
            <person name="Antonio B.A."/>
            <person name="Baba T."/>
            <person name="Sakata K."/>
            <person name="Nagamura Y."/>
            <person name="Aoki H."/>
            <person name="Arikawa K."/>
            <person name="Arita K."/>
            <person name="Bito T."/>
            <person name="Chiden Y."/>
            <person name="Fujitsuka N."/>
            <person name="Fukunaka R."/>
            <person name="Hamada M."/>
            <person name="Harada C."/>
            <person name="Hayashi A."/>
            <person name="Hijishita S."/>
            <person name="Honda M."/>
            <person name="Hosokawa S."/>
            <person name="Ichikawa Y."/>
            <person name="Idonuma A."/>
            <person name="Iijima M."/>
            <person name="Ikeda M."/>
            <person name="Ikeno M."/>
            <person name="Ito K."/>
            <person name="Ito S."/>
            <person name="Ito T."/>
            <person name="Ito Y."/>
            <person name="Ito Y."/>
            <person name="Iwabuchi A."/>
            <person name="Kamiya K."/>
            <person name="Karasawa W."/>
            <person name="Kurita K."/>
            <person name="Katagiri S."/>
            <person name="Kikuta A."/>
            <person name="Kobayashi H."/>
            <person name="Kobayashi N."/>
            <person name="Machita K."/>
            <person name="Maehara T."/>
            <person name="Masukawa M."/>
            <person name="Mizubayashi T."/>
            <person name="Mukai Y."/>
            <person name="Nagasaki H."/>
            <person name="Nagata Y."/>
            <person name="Naito S."/>
            <person name="Nakashima M."/>
            <person name="Nakama Y."/>
            <person name="Nakamichi Y."/>
            <person name="Nakamura M."/>
            <person name="Meguro A."/>
            <person name="Negishi M."/>
            <person name="Ohta I."/>
            <person name="Ohta T."/>
            <person name="Okamoto M."/>
            <person name="Ono N."/>
            <person name="Saji S."/>
            <person name="Sakaguchi M."/>
            <person name="Sakai K."/>
            <person name="Shibata M."/>
            <person name="Shimokawa T."/>
            <person name="Song J."/>
            <person name="Takazaki Y."/>
            <person name="Terasawa K."/>
            <person name="Tsugane M."/>
            <person name="Tsuji K."/>
            <person name="Ueda S."/>
            <person name="Waki K."/>
            <person name="Yamagata H."/>
            <person name="Yamamoto M."/>
            <person name="Yamamoto S."/>
            <person name="Yamane H."/>
            <person name="Yoshiki S."/>
            <person name="Yoshihara R."/>
            <person name="Yukawa K."/>
            <person name="Zhong H."/>
            <person name="Yano M."/>
            <person name="Yuan Q."/>
            <person name="Ouyang S."/>
            <person name="Liu J."/>
            <person name="Jones K.M."/>
            <person name="Gansberger K."/>
            <person name="Moffat K."/>
            <person name="Hill J."/>
            <person name="Bera J."/>
            <person name="Fadrosh D."/>
            <person name="Jin S."/>
            <person name="Johri S."/>
            <person name="Kim M."/>
            <person name="Overton L."/>
            <person name="Reardon M."/>
            <person name="Tsitrin T."/>
            <person name="Vuong H."/>
            <person name="Weaver B."/>
            <person name="Ciecko A."/>
            <person name="Tallon L."/>
            <person name="Jackson J."/>
            <person name="Pai G."/>
            <person name="Aken S.V."/>
            <person name="Utterback T."/>
            <person name="Reidmuller S."/>
            <person name="Feldblyum T."/>
            <person name="Hsiao J."/>
            <person name="Zismann V."/>
            <person name="Iobst S."/>
            <person name="de Vazeille A.R."/>
            <person name="Buell C.R."/>
            <person name="Ying K."/>
            <person name="Li Y."/>
            <person name="Lu T."/>
            <person name="Huang Y."/>
            <person name="Zhao Q."/>
            <person name="Feng Q."/>
            <person name="Zhang L."/>
            <person name="Zhu J."/>
            <person name="Weng Q."/>
            <person name="Mu J."/>
            <person name="Lu Y."/>
            <person name="Fan D."/>
            <person name="Liu Y."/>
            <person name="Guan J."/>
            <person name="Zhang Y."/>
            <person name="Yu S."/>
            <person name="Liu X."/>
            <person name="Zhang Y."/>
            <person name="Hong G."/>
            <person name="Han B."/>
            <person name="Choisne N."/>
            <person name="Demange N."/>
            <person name="Orjeda G."/>
            <person name="Samain S."/>
            <person name="Cattolico L."/>
            <person name="Pelletier E."/>
            <person name="Couloux A."/>
            <person name="Segurens B."/>
            <person name="Wincker P."/>
            <person name="D'Hont A."/>
            <person name="Scarpelli C."/>
            <person name="Weissenbach J."/>
            <person name="Salanoubat M."/>
            <person name="Quetier F."/>
            <person name="Yu Y."/>
            <person name="Kim H.R."/>
            <person name="Rambo T."/>
            <person name="Currie J."/>
            <person name="Collura K."/>
            <person name="Luo M."/>
            <person name="Yang T."/>
            <person name="Ammiraju J.S.S."/>
            <person name="Engler F."/>
            <person name="Soderlund C."/>
            <person name="Wing R.A."/>
            <person name="Palmer L.E."/>
            <person name="de la Bastide M."/>
            <person name="Spiegel L."/>
            <person name="Nascimento L."/>
            <person name="Zutavern T."/>
            <person name="O'Shaughnessy A."/>
            <person name="Dike S."/>
            <person name="Dedhia N."/>
            <person name="Preston R."/>
            <person name="Balija V."/>
            <person name="McCombie W.R."/>
            <person name="Chow T."/>
            <person name="Chen H."/>
            <person name="Chung M."/>
            <person name="Chen C."/>
            <person name="Shaw J."/>
            <person name="Wu H."/>
            <person name="Hsiao K."/>
            <person name="Chao Y."/>
            <person name="Chu M."/>
            <person name="Cheng C."/>
            <person name="Hour A."/>
            <person name="Lee P."/>
            <person name="Lin S."/>
            <person name="Lin Y."/>
            <person name="Liou J."/>
            <person name="Liu S."/>
            <person name="Hsing Y."/>
            <person name="Raghuvanshi S."/>
            <person name="Mohanty A."/>
            <person name="Bharti A.K."/>
            <person name="Gaur A."/>
            <person name="Gupta V."/>
            <person name="Kumar D."/>
            <person name="Ravi V."/>
            <person name="Vij S."/>
            <person name="Kapur A."/>
            <person name="Khurana P."/>
            <person name="Khurana P."/>
            <person name="Khurana J.P."/>
            <person name="Tyagi A.K."/>
            <person name="Gaikwad K."/>
            <person name="Singh A."/>
            <person name="Dalal V."/>
            <person name="Srivastava S."/>
            <person name="Dixit A."/>
            <person name="Pal A.K."/>
            <person name="Ghazi I.A."/>
            <person name="Yadav M."/>
            <person name="Pandit A."/>
            <person name="Bhargava A."/>
            <person name="Sureshbabu K."/>
            <person name="Batra K."/>
            <person name="Sharma T.R."/>
            <person name="Mohapatra T."/>
            <person name="Singh N.K."/>
            <person name="Messing J."/>
            <person name="Nelson A.B."/>
            <person name="Fuks G."/>
            <person name="Kavchok S."/>
            <person name="Keizer G."/>
            <person name="Linton E."/>
            <person name="Llaca V."/>
            <person name="Song R."/>
            <person name="Tanyolac B."/>
            <person name="Young S."/>
            <person name="Ho-Il K."/>
            <person name="Hahn J.H."/>
            <person name="Sangsakoo G."/>
            <person name="Vanavichit A."/>
            <person name="de Mattos Luiz.A.T."/>
            <person name="Zimmer P.D."/>
            <person name="Malone G."/>
            <person name="Dellagostin O."/>
            <person name="de Oliveira A.C."/>
            <person name="Bevan M."/>
            <person name="Bancroft I."/>
            <person name="Minx P."/>
            <person name="Cordum H."/>
            <person name="Wilson R."/>
            <person name="Cheng Z."/>
            <person name="Jin W."/>
            <person name="Jiang J."/>
            <person name="Leong S.A."/>
            <person name="Iwama H."/>
            <person name="Gojobori T."/>
            <person name="Itoh T."/>
            <person name="Niimura Y."/>
            <person name="Fujii Y."/>
            <person name="Habara T."/>
            <person name="Sakai H."/>
            <person name="Sato Y."/>
            <person name="Wilson G."/>
            <person name="Kumar K."/>
            <person name="McCouch S."/>
            <person name="Juretic N."/>
            <person name="Hoen D."/>
            <person name="Wright S."/>
            <person name="Bruskiewich R."/>
            <person name="Bureau T."/>
            <person name="Miyao A."/>
            <person name="Hirochika H."/>
            <person name="Nishikawa T."/>
            <person name="Kadowaki K."/>
            <person name="Sugiura M."/>
            <person name="Burr B."/>
            <person name="Sasaki T."/>
        </authorList>
    </citation>
    <scope>NUCLEOTIDE SEQUENCE [LARGE SCALE GENOMIC DNA]</scope>
    <source>
        <strain evidence="2">cv. Nipponbare</strain>
    </source>
</reference>
<proteinExistence type="predicted"/>
<dbReference type="AlphaFoldDB" id="A0A0N7KI07"/>
<sequence>PATTKKKVRGLFSVWSTDALLNCGNLFGAGSGAHPVGELHLGVSDAGGGIRHDQQVQRGVPRREILRWKRVRLIAFYRLPLFRLFGC</sequence>
<reference evidence="1 2" key="3">
    <citation type="journal article" date="2013" name="Rice">
        <title>Improvement of the Oryza sativa Nipponbare reference genome using next generation sequence and optical map data.</title>
        <authorList>
            <person name="Kawahara Y."/>
            <person name="de la Bastide M."/>
            <person name="Hamilton J.P."/>
            <person name="Kanamori H."/>
            <person name="McCombie W.R."/>
            <person name="Ouyang S."/>
            <person name="Schwartz D.C."/>
            <person name="Tanaka T."/>
            <person name="Wu J."/>
            <person name="Zhou S."/>
            <person name="Childs K.L."/>
            <person name="Davidson R.M."/>
            <person name="Lin H."/>
            <person name="Quesada-Ocampo L."/>
            <person name="Vaillancourt B."/>
            <person name="Sakai H."/>
            <person name="Lee S.S."/>
            <person name="Kim J."/>
            <person name="Numa H."/>
            <person name="Itoh T."/>
            <person name="Buell C.R."/>
            <person name="Matsumoto T."/>
        </authorList>
    </citation>
    <scope>NUCLEOTIDE SEQUENCE [LARGE SCALE GENOMIC DNA]</scope>
    <source>
        <strain evidence="2">cv. Nipponbare</strain>
    </source>
</reference>
<protein>
    <submittedName>
        <fullName evidence="1">Os03g0738400 protein</fullName>
    </submittedName>
</protein>
<gene>
    <name evidence="1" type="ordered locus">Os03g0738400</name>
    <name evidence="1" type="ORF">OSNPB_030738400</name>
</gene>
<reference evidence="1 2" key="2">
    <citation type="journal article" date="2013" name="Plant Cell Physiol.">
        <title>Rice Annotation Project Database (RAP-DB): an integrative and interactive database for rice genomics.</title>
        <authorList>
            <person name="Sakai H."/>
            <person name="Lee S.S."/>
            <person name="Tanaka T."/>
            <person name="Numa H."/>
            <person name="Kim J."/>
            <person name="Kawahara Y."/>
            <person name="Wakimoto H."/>
            <person name="Yang C.C."/>
            <person name="Iwamoto M."/>
            <person name="Abe T."/>
            <person name="Yamada Y."/>
            <person name="Muto A."/>
            <person name="Inokuchi H."/>
            <person name="Ikemura T."/>
            <person name="Matsumoto T."/>
            <person name="Sasaki T."/>
            <person name="Itoh T."/>
        </authorList>
    </citation>
    <scope>NUCLEOTIDE SEQUENCE [LARGE SCALE GENOMIC DNA]</scope>
    <source>
        <strain evidence="2">cv. Nipponbare</strain>
    </source>
</reference>
<organism evidence="1 2">
    <name type="scientific">Oryza sativa subsp. japonica</name>
    <name type="common">Rice</name>
    <dbReference type="NCBI Taxonomy" id="39947"/>
    <lineage>
        <taxon>Eukaryota</taxon>
        <taxon>Viridiplantae</taxon>
        <taxon>Streptophyta</taxon>
        <taxon>Embryophyta</taxon>
        <taxon>Tracheophyta</taxon>
        <taxon>Spermatophyta</taxon>
        <taxon>Magnoliopsida</taxon>
        <taxon>Liliopsida</taxon>
        <taxon>Poales</taxon>
        <taxon>Poaceae</taxon>
        <taxon>BOP clade</taxon>
        <taxon>Oryzoideae</taxon>
        <taxon>Oryzeae</taxon>
        <taxon>Oryzinae</taxon>
        <taxon>Oryza</taxon>
        <taxon>Oryza sativa</taxon>
    </lineage>
</organism>
<keyword evidence="2" id="KW-1185">Reference proteome</keyword>
<dbReference type="ExpressionAtlas" id="A0A0N7KI07">
    <property type="expression patterns" value="baseline and differential"/>
</dbReference>
<evidence type="ECO:0000313" key="2">
    <source>
        <dbReference type="Proteomes" id="UP000059680"/>
    </source>
</evidence>
<dbReference type="Proteomes" id="UP000059680">
    <property type="component" value="Chromosome 3"/>
</dbReference>
<accession>A0A0N7KI07</accession>
<feature type="non-terminal residue" evidence="1">
    <location>
        <position position="1"/>
    </location>
</feature>